<evidence type="ECO:0000256" key="1">
    <source>
        <dbReference type="SAM" id="MobiDB-lite"/>
    </source>
</evidence>
<protein>
    <submittedName>
        <fullName evidence="2">Uncharacterized protein</fullName>
    </submittedName>
</protein>
<dbReference type="Proteomes" id="UP001139150">
    <property type="component" value="Unassembled WGS sequence"/>
</dbReference>
<accession>A0A9X2I5T1</accession>
<dbReference type="RefSeq" id="WP_250096258.1">
    <property type="nucleotide sequence ID" value="NZ_JAKRYL010000008.1"/>
</dbReference>
<comment type="caution">
    <text evidence="2">The sequence shown here is derived from an EMBL/GenBank/DDBJ whole genome shotgun (WGS) entry which is preliminary data.</text>
</comment>
<sequence>MTNIIDGMDAARFQSANHPDGKKHEKKLKEEEKKMPTVLRNLKNGS</sequence>
<name>A0A9X2I5T1_9BACI</name>
<dbReference type="EMBL" id="JAKRYL010000008">
    <property type="protein sequence ID" value="MCL7747354.1"/>
    <property type="molecule type" value="Genomic_DNA"/>
</dbReference>
<keyword evidence="3" id="KW-1185">Reference proteome</keyword>
<evidence type="ECO:0000313" key="2">
    <source>
        <dbReference type="EMBL" id="MCL7747354.1"/>
    </source>
</evidence>
<reference evidence="2" key="1">
    <citation type="submission" date="2022-02" db="EMBL/GenBank/DDBJ databases">
        <title>Halalkalibacter sp. nov. isolated from Lonar Lake, India.</title>
        <authorList>
            <person name="Joshi A."/>
            <person name="Thite S."/>
            <person name="Lodha T."/>
        </authorList>
    </citation>
    <scope>NUCLEOTIDE SEQUENCE</scope>
    <source>
        <strain evidence="2">MEB205</strain>
    </source>
</reference>
<dbReference type="AlphaFoldDB" id="A0A9X2I5T1"/>
<organism evidence="2 3">
    <name type="scientific">Halalkalibacter alkaliphilus</name>
    <dbReference type="NCBI Taxonomy" id="2917993"/>
    <lineage>
        <taxon>Bacteria</taxon>
        <taxon>Bacillati</taxon>
        <taxon>Bacillota</taxon>
        <taxon>Bacilli</taxon>
        <taxon>Bacillales</taxon>
        <taxon>Bacillaceae</taxon>
        <taxon>Halalkalibacter</taxon>
    </lineage>
</organism>
<proteinExistence type="predicted"/>
<feature type="region of interest" description="Disordered" evidence="1">
    <location>
        <begin position="1"/>
        <end position="46"/>
    </location>
</feature>
<feature type="compositionally biased region" description="Basic and acidic residues" evidence="1">
    <location>
        <begin position="19"/>
        <end position="35"/>
    </location>
</feature>
<evidence type="ECO:0000313" key="3">
    <source>
        <dbReference type="Proteomes" id="UP001139150"/>
    </source>
</evidence>
<gene>
    <name evidence="2" type="ORF">MF646_09505</name>
</gene>